<keyword evidence="8 15" id="KW-0812">Transmembrane</keyword>
<organism evidence="17 18">
    <name type="scientific">Triparma verrucosa</name>
    <dbReference type="NCBI Taxonomy" id="1606542"/>
    <lineage>
        <taxon>Eukaryota</taxon>
        <taxon>Sar</taxon>
        <taxon>Stramenopiles</taxon>
        <taxon>Ochrophyta</taxon>
        <taxon>Bolidophyceae</taxon>
        <taxon>Parmales</taxon>
        <taxon>Triparmaceae</taxon>
        <taxon>Triparma</taxon>
    </lineage>
</organism>
<dbReference type="Gene3D" id="2.60.120.10">
    <property type="entry name" value="Jelly Rolls"/>
    <property type="match status" value="1"/>
</dbReference>
<comment type="subcellular location">
    <subcellularLocation>
        <location evidence="3">Cell junction</location>
        <location evidence="3">Tight junction</location>
    </subcellularLocation>
    <subcellularLocation>
        <location evidence="1">Lateral cell membrane</location>
    </subcellularLocation>
    <subcellularLocation>
        <location evidence="2">Membrane</location>
        <topology evidence="2">Multi-pass membrane protein</topology>
    </subcellularLocation>
</comment>
<keyword evidence="7" id="KW-1003">Cell membrane</keyword>
<keyword evidence="6" id="KW-0217">Developmental protein</keyword>
<evidence type="ECO:0000256" key="1">
    <source>
        <dbReference type="ARBA" id="ARBA00004124"/>
    </source>
</evidence>
<comment type="similarity">
    <text evidence="4">Belongs to the popeye family.</text>
</comment>
<evidence type="ECO:0000256" key="10">
    <source>
        <dbReference type="ARBA" id="ARBA00022949"/>
    </source>
</evidence>
<evidence type="ECO:0000256" key="2">
    <source>
        <dbReference type="ARBA" id="ARBA00004141"/>
    </source>
</evidence>
<evidence type="ECO:0000313" key="17">
    <source>
        <dbReference type="EMBL" id="GMI01110.1"/>
    </source>
</evidence>
<evidence type="ECO:0000256" key="9">
    <source>
        <dbReference type="ARBA" id="ARBA00022889"/>
    </source>
</evidence>
<dbReference type="InterPro" id="IPR055272">
    <property type="entry name" value="POPDC1-3_dom"/>
</dbReference>
<reference evidence="18" key="1">
    <citation type="journal article" date="2023" name="Commun. Biol.">
        <title>Genome analysis of Parmales, the sister group of diatoms, reveals the evolutionary specialization of diatoms from phago-mixotrophs to photoautotrophs.</title>
        <authorList>
            <person name="Ban H."/>
            <person name="Sato S."/>
            <person name="Yoshikawa S."/>
            <person name="Yamada K."/>
            <person name="Nakamura Y."/>
            <person name="Ichinomiya M."/>
            <person name="Sato N."/>
            <person name="Blanc-Mathieu R."/>
            <person name="Endo H."/>
            <person name="Kuwata A."/>
            <person name="Ogata H."/>
        </authorList>
    </citation>
    <scope>NUCLEOTIDE SEQUENCE [LARGE SCALE GENOMIC DNA]</scope>
    <source>
        <strain evidence="18">NIES 3699</strain>
    </source>
</reference>
<dbReference type="SUPFAM" id="SSF51206">
    <property type="entry name" value="cAMP-binding domain-like"/>
    <property type="match status" value="1"/>
</dbReference>
<feature type="region of interest" description="Disordered" evidence="14">
    <location>
        <begin position="312"/>
        <end position="333"/>
    </location>
</feature>
<keyword evidence="10" id="KW-0965">Cell junction</keyword>
<evidence type="ECO:0000256" key="8">
    <source>
        <dbReference type="ARBA" id="ARBA00022692"/>
    </source>
</evidence>
<dbReference type="InterPro" id="IPR014710">
    <property type="entry name" value="RmlC-like_jellyroll"/>
</dbReference>
<dbReference type="GO" id="GO:0007155">
    <property type="term" value="P:cell adhesion"/>
    <property type="evidence" value="ECO:0007669"/>
    <property type="project" value="UniProtKB-KW"/>
</dbReference>
<dbReference type="InterPro" id="IPR000595">
    <property type="entry name" value="cNMP-bd_dom"/>
</dbReference>
<dbReference type="AlphaFoldDB" id="A0A9W7C8G3"/>
<evidence type="ECO:0000256" key="6">
    <source>
        <dbReference type="ARBA" id="ARBA00022473"/>
    </source>
</evidence>
<dbReference type="EMBL" id="BRXX01000258">
    <property type="protein sequence ID" value="GMI01110.1"/>
    <property type="molecule type" value="Genomic_DNA"/>
</dbReference>
<accession>A0A9W7C8G3</accession>
<comment type="caution">
    <text evidence="17">The sequence shown here is derived from an EMBL/GenBank/DDBJ whole genome shotgun (WGS) entry which is preliminary data.</text>
</comment>
<feature type="transmembrane region" description="Helical" evidence="15">
    <location>
        <begin position="103"/>
        <end position="124"/>
    </location>
</feature>
<keyword evidence="12 15" id="KW-0472">Membrane</keyword>
<proteinExistence type="inferred from homology"/>
<evidence type="ECO:0000256" key="5">
    <source>
        <dbReference type="ARBA" id="ARBA00022427"/>
    </source>
</evidence>
<feature type="domain" description="Cyclic nucleotide-binding" evidence="16">
    <location>
        <begin position="170"/>
        <end position="234"/>
    </location>
</feature>
<dbReference type="Proteomes" id="UP001165160">
    <property type="component" value="Unassembled WGS sequence"/>
</dbReference>
<evidence type="ECO:0000256" key="4">
    <source>
        <dbReference type="ARBA" id="ARBA00007146"/>
    </source>
</evidence>
<dbReference type="InterPro" id="IPR018490">
    <property type="entry name" value="cNMP-bd_dom_sf"/>
</dbReference>
<dbReference type="GO" id="GO:0016328">
    <property type="term" value="C:lateral plasma membrane"/>
    <property type="evidence" value="ECO:0007669"/>
    <property type="project" value="UniProtKB-SubCell"/>
</dbReference>
<evidence type="ECO:0000256" key="7">
    <source>
        <dbReference type="ARBA" id="ARBA00022475"/>
    </source>
</evidence>
<dbReference type="PANTHER" id="PTHR12101">
    <property type="entry name" value="POPEYE DOMAIN CONTAINING PROTEIN"/>
    <property type="match status" value="1"/>
</dbReference>
<dbReference type="Pfam" id="PF04831">
    <property type="entry name" value="POPDC1-3"/>
    <property type="match status" value="1"/>
</dbReference>
<feature type="transmembrane region" description="Helical" evidence="15">
    <location>
        <begin position="77"/>
        <end position="97"/>
    </location>
</feature>
<keyword evidence="11 15" id="KW-1133">Transmembrane helix</keyword>
<dbReference type="InterPro" id="IPR006916">
    <property type="entry name" value="POPDC1-3"/>
</dbReference>
<evidence type="ECO:0000259" key="16">
    <source>
        <dbReference type="PROSITE" id="PS50042"/>
    </source>
</evidence>
<evidence type="ECO:0000256" key="13">
    <source>
        <dbReference type="ARBA" id="ARBA00023180"/>
    </source>
</evidence>
<keyword evidence="18" id="KW-1185">Reference proteome</keyword>
<sequence length="372" mass="42200">MEDLKDVFVAAAESTKDAADDFVREISKGMGPMVQYLPRRIPAWITSVSAGTSSWVKPLAAQFPQCIRLFSFMGKDLLFLHSMAALAGAATIGYNMFVRSPIVGRKVVVFPVTWNGIFMGINLWQVRRLMKERRPIDFSIEELDCYEEFFQGRMLAREFHALLRDCEGEFKTVQEGTKLCEQGGRLTDLMFITDGTCEVQINRNDIGEIKPSSFVGEMSFLELLDDETGVHRPKWLPSFVPNFSPTFSNFFGAYATATVTTSRTTRILTWKQSKLIKFMEENTQFANSFEAMLAADLVKKLKATAGRREGRRLVIPSGQRGLSRKRMKQAREGGAIRRRGIAKIWIRDALRRPLDGFHRFSRRGRGIEAKPA</sequence>
<dbReference type="PROSITE" id="PS50042">
    <property type="entry name" value="CNMP_BINDING_3"/>
    <property type="match status" value="1"/>
</dbReference>
<gene>
    <name evidence="17" type="ORF">TrVE_jg2031</name>
</gene>
<evidence type="ECO:0000256" key="12">
    <source>
        <dbReference type="ARBA" id="ARBA00023136"/>
    </source>
</evidence>
<keyword evidence="9" id="KW-0130">Cell adhesion</keyword>
<evidence type="ECO:0000256" key="11">
    <source>
        <dbReference type="ARBA" id="ARBA00022989"/>
    </source>
</evidence>
<evidence type="ECO:0000313" key="18">
    <source>
        <dbReference type="Proteomes" id="UP001165160"/>
    </source>
</evidence>
<keyword evidence="5" id="KW-0796">Tight junction</keyword>
<evidence type="ECO:0000256" key="14">
    <source>
        <dbReference type="SAM" id="MobiDB-lite"/>
    </source>
</evidence>
<dbReference type="GO" id="GO:0005923">
    <property type="term" value="C:bicellular tight junction"/>
    <property type="evidence" value="ECO:0007669"/>
    <property type="project" value="UniProtKB-SubCell"/>
</dbReference>
<dbReference type="GO" id="GO:0030552">
    <property type="term" value="F:cAMP binding"/>
    <property type="evidence" value="ECO:0007669"/>
    <property type="project" value="TreeGrafter"/>
</dbReference>
<dbReference type="PANTHER" id="PTHR12101:SF17">
    <property type="entry name" value="BLOOD VESSEL EPICARDIAL SUBSTANCE"/>
    <property type="match status" value="1"/>
</dbReference>
<protein>
    <recommendedName>
        <fullName evidence="16">Cyclic nucleotide-binding domain-containing protein</fullName>
    </recommendedName>
</protein>
<evidence type="ECO:0000256" key="3">
    <source>
        <dbReference type="ARBA" id="ARBA00004435"/>
    </source>
</evidence>
<evidence type="ECO:0000256" key="15">
    <source>
        <dbReference type="SAM" id="Phobius"/>
    </source>
</evidence>
<keyword evidence="13" id="KW-0325">Glycoprotein</keyword>
<name>A0A9W7C8G3_9STRA</name>